<dbReference type="GO" id="GO:0033604">
    <property type="term" value="P:negative regulation of catecholamine secretion"/>
    <property type="evidence" value="ECO:0007669"/>
    <property type="project" value="TreeGrafter"/>
</dbReference>
<feature type="compositionally biased region" description="Basic and acidic residues" evidence="7">
    <location>
        <begin position="307"/>
        <end position="323"/>
    </location>
</feature>
<dbReference type="GO" id="GO:0086030">
    <property type="term" value="P:adenylate cyclase-activating adrenergic receptor signaling pathway involved in cardiac muscle relaxation"/>
    <property type="evidence" value="ECO:0007669"/>
    <property type="project" value="TreeGrafter"/>
</dbReference>
<reference evidence="9" key="1">
    <citation type="submission" date="2005-04" db="EMBL/GenBank/DDBJ databases">
        <authorList>
            <consortium name="NIH - Xenopus Gene Collection (XGC) project"/>
        </authorList>
    </citation>
    <scope>NUCLEOTIDE SEQUENCE [LARGE SCALE MRNA]</scope>
    <source>
        <tissue evidence="9">Eye</tissue>
    </source>
</reference>
<keyword evidence="5" id="KW-0968">Cytoplasmic vesicle</keyword>
<comment type="similarity">
    <text evidence="3">Belongs to the chromogranin/secretogranin protein family.</text>
</comment>
<sequence length="464" mass="52821">AREKKKERRSWALSKGLQTALGLSRRTSALTMLSLGVISIALCAVQVISFPLSEPANDKDTKVMKCIVEIISHSLSKPSTATISQDCLETLRGDDRIISILRRQNLLKELQELASEGATKREQKKKKNSGYEDELSEVLERQNNKAVHSEKSDEVSAEDQKSPRPDQSAESEESKRQVEDDRERKADSQQEENSQEDDGAEELGSNEIRKREESPGDEEIDNHITDEINDQDIPTEKQEDTSVAHSSEEETAKFRLSQKDAEDMASDEKRDFEKEKPKEDTNETDEEEDETQREDNSMKPSEYQDFDATRENENSKEGGHPDDETMQGGGSSHQRSPKSETSSKEMEDSKRWNKMDELAKQLTAKKWAEENTSEEDPDQSMKIPPMEKKYNVGGPEPDDRQPWQQSGEESSESEYNIAKRPELEGRKEEESSTRNAEDKDLDSIAAIEAELEKVAHKLHELRRF</sequence>
<accession>Q566G8</accession>
<keyword evidence="8" id="KW-1133">Transmembrane helix</keyword>
<protein>
    <recommendedName>
        <fullName evidence="6">Chromogranin-A</fullName>
    </recommendedName>
</protein>
<feature type="transmembrane region" description="Helical" evidence="8">
    <location>
        <begin position="30"/>
        <end position="52"/>
    </location>
</feature>
<dbReference type="GO" id="GO:0042742">
    <property type="term" value="P:defense response to bacterium"/>
    <property type="evidence" value="ECO:0007669"/>
    <property type="project" value="TreeGrafter"/>
</dbReference>
<comment type="subcellular location">
    <subcellularLocation>
        <location evidence="1">Cytoplasmic vesicle</location>
        <location evidence="1">Secretory vesicle</location>
    </subcellularLocation>
    <subcellularLocation>
        <location evidence="2">Secreted</location>
    </subcellularLocation>
</comment>
<keyword evidence="4" id="KW-0964">Secreted</keyword>
<evidence type="ECO:0000256" key="8">
    <source>
        <dbReference type="SAM" id="Phobius"/>
    </source>
</evidence>
<keyword evidence="8" id="KW-0812">Transmembrane</keyword>
<feature type="compositionally biased region" description="Basic and acidic residues" evidence="7">
    <location>
        <begin position="172"/>
        <end position="188"/>
    </location>
</feature>
<feature type="non-terminal residue" evidence="9">
    <location>
        <position position="1"/>
    </location>
</feature>
<dbReference type="PANTHER" id="PTHR10583:SF1">
    <property type="entry name" value="CHROMOGRANIN-A"/>
    <property type="match status" value="1"/>
</dbReference>
<organism evidence="9">
    <name type="scientific">Xenopus laevis</name>
    <name type="common">African clawed frog</name>
    <dbReference type="NCBI Taxonomy" id="8355"/>
    <lineage>
        <taxon>Eukaryota</taxon>
        <taxon>Metazoa</taxon>
        <taxon>Chordata</taxon>
        <taxon>Craniata</taxon>
        <taxon>Vertebrata</taxon>
        <taxon>Euteleostomi</taxon>
        <taxon>Amphibia</taxon>
        <taxon>Batrachia</taxon>
        <taxon>Anura</taxon>
        <taxon>Pipoidea</taxon>
        <taxon>Pipidae</taxon>
        <taxon>Xenopodinae</taxon>
        <taxon>Xenopus</taxon>
        <taxon>Xenopus</taxon>
    </lineage>
</organism>
<name>Q566G8_XENLA</name>
<feature type="region of interest" description="Disordered" evidence="7">
    <location>
        <begin position="116"/>
        <end position="441"/>
    </location>
</feature>
<evidence type="ECO:0000256" key="4">
    <source>
        <dbReference type="ARBA" id="ARBA00022525"/>
    </source>
</evidence>
<dbReference type="GO" id="GO:0005615">
    <property type="term" value="C:extracellular space"/>
    <property type="evidence" value="ECO:0007669"/>
    <property type="project" value="TreeGrafter"/>
</dbReference>
<evidence type="ECO:0000313" key="9">
    <source>
        <dbReference type="EMBL" id="AAH93552.1"/>
    </source>
</evidence>
<feature type="compositionally biased region" description="Acidic residues" evidence="7">
    <location>
        <begin position="282"/>
        <end position="292"/>
    </location>
</feature>
<proteinExistence type="evidence at transcript level"/>
<feature type="compositionally biased region" description="Basic and acidic residues" evidence="7">
    <location>
        <begin position="337"/>
        <end position="359"/>
    </location>
</feature>
<dbReference type="AlphaFoldDB" id="Q566G8"/>
<dbReference type="PANTHER" id="PTHR10583">
    <property type="entry name" value="CHROMOGRANIN"/>
    <property type="match status" value="1"/>
</dbReference>
<dbReference type="GO" id="GO:0042583">
    <property type="term" value="C:chromaffin granule"/>
    <property type="evidence" value="ECO:0007669"/>
    <property type="project" value="TreeGrafter"/>
</dbReference>
<dbReference type="GO" id="GO:0046676">
    <property type="term" value="P:negative regulation of insulin secretion"/>
    <property type="evidence" value="ECO:0007669"/>
    <property type="project" value="TreeGrafter"/>
</dbReference>
<dbReference type="InterPro" id="IPR001990">
    <property type="entry name" value="Granin"/>
</dbReference>
<evidence type="ECO:0000256" key="3">
    <source>
        <dbReference type="ARBA" id="ARBA00005723"/>
    </source>
</evidence>
<feature type="compositionally biased region" description="Acidic residues" evidence="7">
    <location>
        <begin position="189"/>
        <end position="201"/>
    </location>
</feature>
<evidence type="ECO:0000256" key="5">
    <source>
        <dbReference type="ARBA" id="ARBA00023329"/>
    </source>
</evidence>
<dbReference type="GO" id="GO:0030133">
    <property type="term" value="C:transport vesicle"/>
    <property type="evidence" value="ECO:0007669"/>
    <property type="project" value="UniProtKB-SubCell"/>
</dbReference>
<dbReference type="EMBL" id="BC093552">
    <property type="protein sequence ID" value="AAH93552.1"/>
    <property type="molecule type" value="mRNA"/>
</dbReference>
<dbReference type="Pfam" id="PF01271">
    <property type="entry name" value="Granin"/>
    <property type="match status" value="2"/>
</dbReference>
<feature type="compositionally biased region" description="Basic and acidic residues" evidence="7">
    <location>
        <begin position="234"/>
        <end position="281"/>
    </location>
</feature>
<evidence type="ECO:0000256" key="2">
    <source>
        <dbReference type="ARBA" id="ARBA00004613"/>
    </source>
</evidence>
<dbReference type="PRINTS" id="PR00659">
    <property type="entry name" value="CHROMOGRANIN"/>
</dbReference>
<keyword evidence="8" id="KW-0472">Membrane</keyword>
<evidence type="ECO:0000256" key="7">
    <source>
        <dbReference type="SAM" id="MobiDB-lite"/>
    </source>
</evidence>
<feature type="compositionally biased region" description="Basic and acidic residues" evidence="7">
    <location>
        <begin position="138"/>
        <end position="164"/>
    </location>
</feature>
<feature type="compositionally biased region" description="Basic and acidic residues" evidence="7">
    <location>
        <begin position="417"/>
        <end position="441"/>
    </location>
</feature>
<evidence type="ECO:0000256" key="6">
    <source>
        <dbReference type="ARBA" id="ARBA00040787"/>
    </source>
</evidence>
<dbReference type="InterPro" id="IPR001819">
    <property type="entry name" value="Chromogranin_AB"/>
</dbReference>
<evidence type="ECO:0000256" key="1">
    <source>
        <dbReference type="ARBA" id="ARBA00004398"/>
    </source>
</evidence>